<evidence type="ECO:0000313" key="1">
    <source>
        <dbReference type="EMBL" id="HJC09359.1"/>
    </source>
</evidence>
<accession>A0A9D2SJC8</accession>
<dbReference type="EMBL" id="DWWV01000015">
    <property type="protein sequence ID" value="HJC09359.1"/>
    <property type="molecule type" value="Genomic_DNA"/>
</dbReference>
<comment type="caution">
    <text evidence="1">The sequence shown here is derived from an EMBL/GenBank/DDBJ whole genome shotgun (WGS) entry which is preliminary data.</text>
</comment>
<protein>
    <submittedName>
        <fullName evidence="1">Uncharacterized protein</fullName>
    </submittedName>
</protein>
<gene>
    <name evidence="1" type="ORF">H9935_00870</name>
</gene>
<reference evidence="1" key="1">
    <citation type="journal article" date="2021" name="PeerJ">
        <title>Extensive microbial diversity within the chicken gut microbiome revealed by metagenomics and culture.</title>
        <authorList>
            <person name="Gilroy R."/>
            <person name="Ravi A."/>
            <person name="Getino M."/>
            <person name="Pursley I."/>
            <person name="Horton D.L."/>
            <person name="Alikhan N.F."/>
            <person name="Baker D."/>
            <person name="Gharbi K."/>
            <person name="Hall N."/>
            <person name="Watson M."/>
            <person name="Adriaenssens E.M."/>
            <person name="Foster-Nyarko E."/>
            <person name="Jarju S."/>
            <person name="Secka A."/>
            <person name="Antonio M."/>
            <person name="Oren A."/>
            <person name="Chaudhuri R.R."/>
            <person name="La Ragione R."/>
            <person name="Hildebrand F."/>
            <person name="Pallen M.J."/>
        </authorList>
    </citation>
    <scope>NUCLEOTIDE SEQUENCE</scope>
    <source>
        <strain evidence="1">ChiSxjej6B18-287</strain>
    </source>
</reference>
<sequence>MAGEVPGVMSVRAIVFHNRNTVAFSFFLAFSPRLCYHMEKHYISGMSDSKAASAASIVL</sequence>
<organism evidence="1 2">
    <name type="scientific">Candidatus Blautia merdigallinarum</name>
    <dbReference type="NCBI Taxonomy" id="2838495"/>
    <lineage>
        <taxon>Bacteria</taxon>
        <taxon>Bacillati</taxon>
        <taxon>Bacillota</taxon>
        <taxon>Clostridia</taxon>
        <taxon>Lachnospirales</taxon>
        <taxon>Lachnospiraceae</taxon>
        <taxon>Blautia</taxon>
    </lineage>
</organism>
<name>A0A9D2SJC8_9FIRM</name>
<proteinExistence type="predicted"/>
<reference evidence="1" key="2">
    <citation type="submission" date="2021-04" db="EMBL/GenBank/DDBJ databases">
        <authorList>
            <person name="Gilroy R."/>
        </authorList>
    </citation>
    <scope>NUCLEOTIDE SEQUENCE</scope>
    <source>
        <strain evidence="1">ChiSxjej6B18-287</strain>
    </source>
</reference>
<dbReference type="AlphaFoldDB" id="A0A9D2SJC8"/>
<dbReference type="Proteomes" id="UP000823893">
    <property type="component" value="Unassembled WGS sequence"/>
</dbReference>
<evidence type="ECO:0000313" key="2">
    <source>
        <dbReference type="Proteomes" id="UP000823893"/>
    </source>
</evidence>